<evidence type="ECO:0000313" key="19">
    <source>
        <dbReference type="EMBL" id="SPO29852.1"/>
    </source>
</evidence>
<evidence type="ECO:0000256" key="8">
    <source>
        <dbReference type="ARBA" id="ARBA00023136"/>
    </source>
</evidence>
<dbReference type="GO" id="GO:0009251">
    <property type="term" value="P:glucan catabolic process"/>
    <property type="evidence" value="ECO:0007669"/>
    <property type="project" value="TreeGrafter"/>
</dbReference>
<dbReference type="PANTHER" id="PTHR31297:SF34">
    <property type="entry name" value="GLUCAN 1,3-BETA-GLUCOSIDASE 2"/>
    <property type="match status" value="1"/>
</dbReference>
<evidence type="ECO:0000259" key="18">
    <source>
        <dbReference type="Pfam" id="PF00150"/>
    </source>
</evidence>
<dbReference type="GO" id="GO:0071555">
    <property type="term" value="P:cell wall organization"/>
    <property type="evidence" value="ECO:0007669"/>
    <property type="project" value="UniProtKB-KW"/>
</dbReference>
<comment type="function">
    <text evidence="13">Glucosidase involved in the degradation of cellulosic biomass. Active on lichenan.</text>
</comment>
<gene>
    <name evidence="19" type="ORF">UTRI_06124_B</name>
</gene>
<evidence type="ECO:0000256" key="17">
    <source>
        <dbReference type="SAM" id="Phobius"/>
    </source>
</evidence>
<dbReference type="Proteomes" id="UP000324022">
    <property type="component" value="Unassembled WGS sequence"/>
</dbReference>
<keyword evidence="11" id="KW-0961">Cell wall biogenesis/degradation</keyword>
<keyword evidence="20" id="KW-1185">Reference proteome</keyword>
<evidence type="ECO:0000256" key="10">
    <source>
        <dbReference type="ARBA" id="ARBA00023295"/>
    </source>
</evidence>
<evidence type="ECO:0000256" key="15">
    <source>
        <dbReference type="ARBA" id="ARBA00041260"/>
    </source>
</evidence>
<feature type="compositionally biased region" description="Polar residues" evidence="16">
    <location>
        <begin position="48"/>
        <end position="65"/>
    </location>
</feature>
<keyword evidence="10" id="KW-0326">Glycosidase</keyword>
<evidence type="ECO:0000256" key="1">
    <source>
        <dbReference type="ARBA" id="ARBA00004401"/>
    </source>
</evidence>
<feature type="compositionally biased region" description="Low complexity" evidence="16">
    <location>
        <begin position="266"/>
        <end position="276"/>
    </location>
</feature>
<feature type="transmembrane region" description="Helical" evidence="17">
    <location>
        <begin position="232"/>
        <end position="258"/>
    </location>
</feature>
<keyword evidence="5" id="KW-0378">Hydrolase</keyword>
<dbReference type="GO" id="GO:0004338">
    <property type="term" value="F:glucan exo-1,3-beta-glucosidase activity"/>
    <property type="evidence" value="ECO:0007669"/>
    <property type="project" value="UniProtKB-EC"/>
</dbReference>
<dbReference type="EMBL" id="OOIN01000030">
    <property type="protein sequence ID" value="SPO29852.1"/>
    <property type="molecule type" value="Genomic_DNA"/>
</dbReference>
<dbReference type="PANTHER" id="PTHR31297">
    <property type="entry name" value="GLUCAN ENDO-1,6-BETA-GLUCOSIDASE B"/>
    <property type="match status" value="1"/>
</dbReference>
<dbReference type="GO" id="GO:0009986">
    <property type="term" value="C:cell surface"/>
    <property type="evidence" value="ECO:0007669"/>
    <property type="project" value="TreeGrafter"/>
</dbReference>
<protein>
    <recommendedName>
        <fullName evidence="14">glucan 1,3-beta-glucosidase</fullName>
        <ecNumber evidence="14">3.2.1.58</ecNumber>
    </recommendedName>
    <alternativeName>
        <fullName evidence="15">Exo-1,3-beta-glucanase D</fullName>
    </alternativeName>
</protein>
<dbReference type="InterPro" id="IPR050386">
    <property type="entry name" value="Glycosyl_hydrolase_5"/>
</dbReference>
<evidence type="ECO:0000256" key="6">
    <source>
        <dbReference type="ARBA" id="ARBA00022968"/>
    </source>
</evidence>
<dbReference type="Gene3D" id="3.20.20.80">
    <property type="entry name" value="Glycosidases"/>
    <property type="match status" value="1"/>
</dbReference>
<keyword evidence="4 17" id="KW-0812">Transmembrane</keyword>
<comment type="catalytic activity">
    <reaction evidence="12">
        <text>Successive hydrolysis of beta-D-glucose units from the non-reducing ends of (1-&gt;3)-beta-D-glucans, releasing alpha-glucose.</text>
        <dbReference type="EC" id="3.2.1.58"/>
    </reaction>
</comment>
<feature type="domain" description="Glycoside hydrolase family 5" evidence="18">
    <location>
        <begin position="399"/>
        <end position="561"/>
    </location>
</feature>
<keyword evidence="6" id="KW-0735">Signal-anchor</keyword>
<evidence type="ECO:0000256" key="5">
    <source>
        <dbReference type="ARBA" id="ARBA00022801"/>
    </source>
</evidence>
<proteinExistence type="inferred from homology"/>
<feature type="compositionally biased region" description="Polar residues" evidence="16">
    <location>
        <begin position="82"/>
        <end position="95"/>
    </location>
</feature>
<keyword evidence="8 17" id="KW-0472">Membrane</keyword>
<dbReference type="SUPFAM" id="SSF51445">
    <property type="entry name" value="(Trans)glycosidases"/>
    <property type="match status" value="1"/>
</dbReference>
<organism evidence="19 20">
    <name type="scientific">Ustilago trichophora</name>
    <dbReference type="NCBI Taxonomy" id="86804"/>
    <lineage>
        <taxon>Eukaryota</taxon>
        <taxon>Fungi</taxon>
        <taxon>Dikarya</taxon>
        <taxon>Basidiomycota</taxon>
        <taxon>Ustilaginomycotina</taxon>
        <taxon>Ustilaginomycetes</taxon>
        <taxon>Ustilaginales</taxon>
        <taxon>Ustilaginaceae</taxon>
        <taxon>Ustilago</taxon>
    </lineage>
</organism>
<feature type="region of interest" description="Disordered" evidence="16">
    <location>
        <begin position="262"/>
        <end position="289"/>
    </location>
</feature>
<evidence type="ECO:0000256" key="12">
    <source>
        <dbReference type="ARBA" id="ARBA00036824"/>
    </source>
</evidence>
<keyword evidence="9" id="KW-0325">Glycoprotein</keyword>
<feature type="region of interest" description="Disordered" evidence="16">
    <location>
        <begin position="886"/>
        <end position="907"/>
    </location>
</feature>
<dbReference type="FunFam" id="3.20.20.80:FF:000033">
    <property type="entry name" value="Glucan 1,3-beta-glucosidase A"/>
    <property type="match status" value="1"/>
</dbReference>
<dbReference type="Pfam" id="PF00150">
    <property type="entry name" value="Cellulase"/>
    <property type="match status" value="1"/>
</dbReference>
<dbReference type="EC" id="3.2.1.58" evidence="14"/>
<keyword evidence="7 17" id="KW-1133">Transmembrane helix</keyword>
<evidence type="ECO:0000256" key="2">
    <source>
        <dbReference type="ARBA" id="ARBA00005641"/>
    </source>
</evidence>
<dbReference type="GO" id="GO:0005886">
    <property type="term" value="C:plasma membrane"/>
    <property type="evidence" value="ECO:0007669"/>
    <property type="project" value="UniProtKB-SubCell"/>
</dbReference>
<sequence>MPGRRRPDSSAGAESYELPASPRAAAVEEPLLNTDNSFATDPDVTGDASLQQLSHPRWSRSNSRYSPEELNRDSYIEPPFASSASAYNMDRSSSPGHPAPILERPFTPPFARSGSRPTSMASSHMLSVRSQSDYDSVYQLWRQSGTPSSFRDFADENASGYYDTRRGSSGMDLEKIEQYRSGAYEPRSPEQNAYQGLHEGKAGTKGPQDYRAVGLAKYGRGKDQRMSAKKRWCILFAVAAVIAVLTIAIVVPITQVLLKDNKAEKSGSNSSSSGNSDGHGSGSGASPVPEKQVAIWGTNGSTIDLGNGKSFTYVNNFGGRWASQPLNNSAQAQNYTPPLDQEFDFARNRMLGVNLGGWLVTEPFIVPALYEPYENTSNPVVDEFTLSQRYRSEGGVDNLRAKMTEHYDTFITEQDFANIAAAGLNWVRLPIGFWALETYSNEPYLEGVAWNYVLKAIQWARKYGLRINLDLHAVPGSQNAYNHSGRVGWVNFLQGLMGKANGERTMDYIRQITQFISQPEIRNVVPMFSIINEPYAISIGQPALQSWYAQLYTTLRAITGTGAGNGPYITIHDGFLPLSSWQGFLSGGDRIAWDTHPYICFGTQNTDPWDVQILKPCQQFTPLLDNARSNMGVAMGGEMSLAINDCGLFLNGVGQGSRYDGSYSGPVAGNYPRMGSCQPFDDFENYSNDMKQGLRRFALTSMDSLQDFFFWTWKIGNSLRTGKPSAPMWSYSLGLQQGWMPTNPLGESSGACAAQASRLGSSVPTATWGRAFQSWQTGRASNYSPNTASYPWPPQSIVPSNTPIPQQANMAVSALPSYTATQPITPVPAPTISVTATISGQPTAAPTIGSWYNTDQSSPFYTAIAGCSYPPDQYNLSGWSPSGWPCSGGQRRREALAGAEPTLAPQK</sequence>
<feature type="compositionally biased region" description="Polar residues" evidence="16">
    <location>
        <begin position="115"/>
        <end position="126"/>
    </location>
</feature>
<name>A0A5C3EHH1_9BASI</name>
<keyword evidence="3" id="KW-1003">Cell membrane</keyword>
<evidence type="ECO:0000256" key="9">
    <source>
        <dbReference type="ARBA" id="ARBA00023180"/>
    </source>
</evidence>
<evidence type="ECO:0000256" key="11">
    <source>
        <dbReference type="ARBA" id="ARBA00023316"/>
    </source>
</evidence>
<evidence type="ECO:0000256" key="14">
    <source>
        <dbReference type="ARBA" id="ARBA00038929"/>
    </source>
</evidence>
<feature type="compositionally biased region" description="Basic and acidic residues" evidence="16">
    <location>
        <begin position="66"/>
        <end position="75"/>
    </location>
</feature>
<dbReference type="InterPro" id="IPR001547">
    <property type="entry name" value="Glyco_hydro_5"/>
</dbReference>
<comment type="similarity">
    <text evidence="2">Belongs to the glycosyl hydrolase 5 (cellulase A) family.</text>
</comment>
<evidence type="ECO:0000256" key="7">
    <source>
        <dbReference type="ARBA" id="ARBA00022989"/>
    </source>
</evidence>
<evidence type="ECO:0000256" key="3">
    <source>
        <dbReference type="ARBA" id="ARBA00022475"/>
    </source>
</evidence>
<evidence type="ECO:0000313" key="20">
    <source>
        <dbReference type="Proteomes" id="UP000324022"/>
    </source>
</evidence>
<dbReference type="OrthoDB" id="62120at2759"/>
<evidence type="ECO:0000256" key="4">
    <source>
        <dbReference type="ARBA" id="ARBA00022692"/>
    </source>
</evidence>
<reference evidence="19 20" key="1">
    <citation type="submission" date="2018-03" db="EMBL/GenBank/DDBJ databases">
        <authorList>
            <person name="Guldener U."/>
        </authorList>
    </citation>
    <scope>NUCLEOTIDE SEQUENCE [LARGE SCALE GENOMIC DNA]</scope>
    <source>
        <strain evidence="19 20">NBRC100155</strain>
    </source>
</reference>
<accession>A0A5C3EHH1</accession>
<dbReference type="AlphaFoldDB" id="A0A5C3EHH1"/>
<evidence type="ECO:0000256" key="16">
    <source>
        <dbReference type="SAM" id="MobiDB-lite"/>
    </source>
</evidence>
<dbReference type="InterPro" id="IPR017853">
    <property type="entry name" value="GH"/>
</dbReference>
<feature type="region of interest" description="Disordered" evidence="16">
    <location>
        <begin position="1"/>
        <end position="126"/>
    </location>
</feature>
<evidence type="ECO:0000256" key="13">
    <source>
        <dbReference type="ARBA" id="ARBA00037126"/>
    </source>
</evidence>
<dbReference type="GO" id="GO:0005576">
    <property type="term" value="C:extracellular region"/>
    <property type="evidence" value="ECO:0007669"/>
    <property type="project" value="TreeGrafter"/>
</dbReference>
<comment type="subcellular location">
    <subcellularLocation>
        <location evidence="1">Cell membrane</location>
        <topology evidence="1">Single-pass type II membrane protein</topology>
    </subcellularLocation>
</comment>